<feature type="binding site" evidence="6">
    <location>
        <position position="229"/>
    </location>
    <ligand>
        <name>Ca(2+)</name>
        <dbReference type="ChEBI" id="CHEBI:29108"/>
    </ligand>
</feature>
<dbReference type="GO" id="GO:0016042">
    <property type="term" value="P:lipid catabolic process"/>
    <property type="evidence" value="ECO:0007669"/>
    <property type="project" value="TreeGrafter"/>
</dbReference>
<evidence type="ECO:0000256" key="2">
    <source>
        <dbReference type="ARBA" id="ARBA00010701"/>
    </source>
</evidence>
<dbReference type="GO" id="GO:0005615">
    <property type="term" value="C:extracellular space"/>
    <property type="evidence" value="ECO:0007669"/>
    <property type="project" value="TreeGrafter"/>
</dbReference>
<evidence type="ECO:0000313" key="10">
    <source>
        <dbReference type="EMBL" id="KAK0064933.1"/>
    </source>
</evidence>
<proteinExistence type="inferred from homology"/>
<evidence type="ECO:0000259" key="9">
    <source>
        <dbReference type="Pfam" id="PF00151"/>
    </source>
</evidence>
<feature type="chain" id="PRO_5041916666" evidence="8">
    <location>
        <begin position="19"/>
        <end position="500"/>
    </location>
</feature>
<reference evidence="10" key="1">
    <citation type="journal article" date="2023" name="PLoS Negl. Trop. Dis.">
        <title>A genome sequence for Biomphalaria pfeifferi, the major vector snail for the human-infecting parasite Schistosoma mansoni.</title>
        <authorList>
            <person name="Bu L."/>
            <person name="Lu L."/>
            <person name="Laidemitt M.R."/>
            <person name="Zhang S.M."/>
            <person name="Mutuku M."/>
            <person name="Mkoji G."/>
            <person name="Steinauer M."/>
            <person name="Loker E.S."/>
        </authorList>
    </citation>
    <scope>NUCLEOTIDE SEQUENCE</scope>
    <source>
        <strain evidence="10">KasaAsao</strain>
    </source>
</reference>
<feature type="active site" description="Nucleophile" evidence="5">
    <location>
        <position position="190"/>
    </location>
</feature>
<evidence type="ECO:0000313" key="11">
    <source>
        <dbReference type="Proteomes" id="UP001233172"/>
    </source>
</evidence>
<comment type="caution">
    <text evidence="10">The sequence shown here is derived from an EMBL/GenBank/DDBJ whole genome shotgun (WGS) entry which is preliminary data.</text>
</comment>
<dbReference type="SUPFAM" id="SSF49723">
    <property type="entry name" value="Lipase/lipooxygenase domain (PLAT/LH2 domain)"/>
    <property type="match status" value="1"/>
</dbReference>
<protein>
    <submittedName>
        <fullName evidence="10">Inactive pancreatic lipase-related protein 1</fullName>
    </submittedName>
</protein>
<dbReference type="InterPro" id="IPR016272">
    <property type="entry name" value="Lipase_LIPH"/>
</dbReference>
<dbReference type="InterPro" id="IPR033906">
    <property type="entry name" value="Lipase_N"/>
</dbReference>
<dbReference type="InterPro" id="IPR029058">
    <property type="entry name" value="AB_hydrolase_fold"/>
</dbReference>
<dbReference type="InterPro" id="IPR013818">
    <property type="entry name" value="Lipase"/>
</dbReference>
<comment type="subcellular location">
    <subcellularLocation>
        <location evidence="1">Secreted</location>
    </subcellularLocation>
</comment>
<feature type="active site" description="Charge relay system" evidence="5">
    <location>
        <position position="213"/>
    </location>
</feature>
<evidence type="ECO:0000256" key="8">
    <source>
        <dbReference type="SAM" id="SignalP"/>
    </source>
</evidence>
<keyword evidence="8" id="KW-0732">Signal</keyword>
<sequence length="500" mass="54820">MAPFSIVLLSLLVTAIEMKTLEPEENVAETIEKRAPACYGSLGCFATEGAFGVSLERPLVLTPESPQQIGTVFKLYTREFRTTSQDLQAIHNNNAATTFSHFKVTKTKIVVHGFLDNPAITSWQKDLKDEFLKQDDYNVIVVDWSRGNLPPYTQATANTRVVGAQIAELVKELIRTKGVTAADFHIIGHSLGSHISGYAGERIPGLGRITGLDPAGPYFENTDPTVRLDPTDALFVDAIHTDSESLIQFGLGTREPVAHLDFFPNLGRDQPGCTRNPFTQIAEWGLVQGTAEVVACNHFRAIHFFMESVNSPCPFMGYACVTEDDFKSGRCNSCGTAGCAYMGLHADKNIPPRGQSRKIFFTTAAHRPFCQYHLDINVKLSAGTGQTERGQLFAVFTGDKGSTEKIQLNEDPIDFHVGTTYHFKVGTAKDIGNVQSVTLSFTHIAPLLNPFQWDILGLRGPKLYISEVDVDRKEASTVTRLCTGGVSVETDHSIVVTRAC</sequence>
<keyword evidence="11" id="KW-1185">Reference proteome</keyword>
<evidence type="ECO:0000256" key="3">
    <source>
        <dbReference type="ARBA" id="ARBA00022525"/>
    </source>
</evidence>
<dbReference type="FunFam" id="3.40.50.1820:FF:000033">
    <property type="entry name" value="Pancreatic triacylglycerol lipase"/>
    <property type="match status" value="1"/>
</dbReference>
<dbReference type="GO" id="GO:0046872">
    <property type="term" value="F:metal ion binding"/>
    <property type="evidence" value="ECO:0007669"/>
    <property type="project" value="UniProtKB-KW"/>
</dbReference>
<gene>
    <name evidence="10" type="ORF">Bpfe_005491</name>
</gene>
<dbReference type="SUPFAM" id="SSF53474">
    <property type="entry name" value="alpha/beta-Hydrolases"/>
    <property type="match status" value="1"/>
</dbReference>
<keyword evidence="3" id="KW-0964">Secreted</keyword>
<dbReference type="EMBL" id="JASAOG010000015">
    <property type="protein sequence ID" value="KAK0064933.1"/>
    <property type="molecule type" value="Genomic_DNA"/>
</dbReference>
<feature type="active site" description="Charge relay system" evidence="5">
    <location>
        <position position="298"/>
    </location>
</feature>
<feature type="binding site" evidence="6">
    <location>
        <position position="232"/>
    </location>
    <ligand>
        <name>Ca(2+)</name>
        <dbReference type="ChEBI" id="CHEBI:29108"/>
    </ligand>
</feature>
<keyword evidence="4" id="KW-1015">Disulfide bond</keyword>
<keyword evidence="6" id="KW-0106">Calcium</keyword>
<dbReference type="InterPro" id="IPR002331">
    <property type="entry name" value="Lipase_panc"/>
</dbReference>
<reference evidence="10" key="2">
    <citation type="submission" date="2023-04" db="EMBL/GenBank/DDBJ databases">
        <authorList>
            <person name="Bu L."/>
            <person name="Lu L."/>
            <person name="Laidemitt M.R."/>
            <person name="Zhang S.M."/>
            <person name="Mutuku M."/>
            <person name="Mkoji G."/>
            <person name="Steinauer M."/>
            <person name="Loker E.S."/>
        </authorList>
    </citation>
    <scope>NUCLEOTIDE SEQUENCE</scope>
    <source>
        <strain evidence="10">KasaAsao</strain>
        <tissue evidence="10">Whole Snail</tissue>
    </source>
</reference>
<dbReference type="Proteomes" id="UP001233172">
    <property type="component" value="Unassembled WGS sequence"/>
</dbReference>
<dbReference type="PRINTS" id="PR00823">
    <property type="entry name" value="PANCLIPASE"/>
</dbReference>
<dbReference type="PIRSF" id="PIRSF000865">
    <property type="entry name" value="Lipoprotein_lipase_LIPH"/>
    <property type="match status" value="1"/>
</dbReference>
<evidence type="ECO:0000256" key="1">
    <source>
        <dbReference type="ARBA" id="ARBA00004613"/>
    </source>
</evidence>
<keyword evidence="6" id="KW-0479">Metal-binding</keyword>
<evidence type="ECO:0000256" key="5">
    <source>
        <dbReference type="PIRSR" id="PIRSR000865-1"/>
    </source>
</evidence>
<dbReference type="Gene3D" id="3.40.50.1820">
    <property type="entry name" value="alpha/beta hydrolase"/>
    <property type="match status" value="1"/>
</dbReference>
<organism evidence="10 11">
    <name type="scientific">Biomphalaria pfeifferi</name>
    <name type="common">Bloodfluke planorb</name>
    <name type="synonym">Freshwater snail</name>
    <dbReference type="NCBI Taxonomy" id="112525"/>
    <lineage>
        <taxon>Eukaryota</taxon>
        <taxon>Metazoa</taxon>
        <taxon>Spiralia</taxon>
        <taxon>Lophotrochozoa</taxon>
        <taxon>Mollusca</taxon>
        <taxon>Gastropoda</taxon>
        <taxon>Heterobranchia</taxon>
        <taxon>Euthyneura</taxon>
        <taxon>Panpulmonata</taxon>
        <taxon>Hygrophila</taxon>
        <taxon>Lymnaeoidea</taxon>
        <taxon>Planorbidae</taxon>
        <taxon>Biomphalaria</taxon>
    </lineage>
</organism>
<dbReference type="Pfam" id="PF00151">
    <property type="entry name" value="Lipase"/>
    <property type="match status" value="1"/>
</dbReference>
<comment type="similarity">
    <text evidence="2 7">Belongs to the AB hydrolase superfamily. Lipase family.</text>
</comment>
<dbReference type="GO" id="GO:0004806">
    <property type="term" value="F:triacylglycerol lipase activity"/>
    <property type="evidence" value="ECO:0007669"/>
    <property type="project" value="InterPro"/>
</dbReference>
<feature type="domain" description="Lipase" evidence="9">
    <location>
        <begin position="37"/>
        <end position="369"/>
    </location>
</feature>
<dbReference type="CDD" id="cd00707">
    <property type="entry name" value="Pancreat_lipase_like"/>
    <property type="match status" value="1"/>
</dbReference>
<dbReference type="InterPro" id="IPR000734">
    <property type="entry name" value="TAG_lipase"/>
</dbReference>
<dbReference type="Gene3D" id="2.60.60.20">
    <property type="entry name" value="PLAT/LH2 domain"/>
    <property type="match status" value="1"/>
</dbReference>
<evidence type="ECO:0000256" key="4">
    <source>
        <dbReference type="ARBA" id="ARBA00023157"/>
    </source>
</evidence>
<evidence type="ECO:0000256" key="6">
    <source>
        <dbReference type="PIRSR" id="PIRSR000865-2"/>
    </source>
</evidence>
<dbReference type="PRINTS" id="PR00821">
    <property type="entry name" value="TAGLIPASE"/>
</dbReference>
<dbReference type="PANTHER" id="PTHR11610">
    <property type="entry name" value="LIPASE"/>
    <property type="match status" value="1"/>
</dbReference>
<feature type="binding site" evidence="6">
    <location>
        <position position="227"/>
    </location>
    <ligand>
        <name>Ca(2+)</name>
        <dbReference type="ChEBI" id="CHEBI:29108"/>
    </ligand>
</feature>
<name>A0AAD8C292_BIOPF</name>
<feature type="signal peptide" evidence="8">
    <location>
        <begin position="1"/>
        <end position="18"/>
    </location>
</feature>
<accession>A0AAD8C292</accession>
<dbReference type="InterPro" id="IPR036392">
    <property type="entry name" value="PLAT/LH2_dom_sf"/>
</dbReference>
<dbReference type="AlphaFoldDB" id="A0AAD8C292"/>
<evidence type="ECO:0000256" key="7">
    <source>
        <dbReference type="RuleBase" id="RU004262"/>
    </source>
</evidence>